<proteinExistence type="inferred from homology"/>
<comment type="similarity">
    <text evidence="1">Belongs to the TMEM121 family.</text>
</comment>
<feature type="transmembrane region" description="Helical" evidence="3">
    <location>
        <begin position="569"/>
        <end position="591"/>
    </location>
</feature>
<protein>
    <submittedName>
        <fullName evidence="4">Transmembrane protein</fullName>
    </submittedName>
</protein>
<dbReference type="Proteomes" id="UP000095192">
    <property type="component" value="Unassembled WGS sequence"/>
</dbReference>
<dbReference type="VEuPathDB" id="ToxoDB:cyc_00362"/>
<evidence type="ECO:0000313" key="5">
    <source>
        <dbReference type="Proteomes" id="UP000095192"/>
    </source>
</evidence>
<organism evidence="4 5">
    <name type="scientific">Cyclospora cayetanensis</name>
    <dbReference type="NCBI Taxonomy" id="88456"/>
    <lineage>
        <taxon>Eukaryota</taxon>
        <taxon>Sar</taxon>
        <taxon>Alveolata</taxon>
        <taxon>Apicomplexa</taxon>
        <taxon>Conoidasida</taxon>
        <taxon>Coccidia</taxon>
        <taxon>Eucoccidiorida</taxon>
        <taxon>Eimeriorina</taxon>
        <taxon>Eimeriidae</taxon>
        <taxon>Cyclospora</taxon>
    </lineage>
</organism>
<keyword evidence="3" id="KW-1133">Transmembrane helix</keyword>
<evidence type="ECO:0000313" key="4">
    <source>
        <dbReference type="EMBL" id="OEH79766.1"/>
    </source>
</evidence>
<accession>A0A1D3D8I1</accession>
<feature type="transmembrane region" description="Helical" evidence="3">
    <location>
        <begin position="598"/>
        <end position="620"/>
    </location>
</feature>
<feature type="transmembrane region" description="Helical" evidence="3">
    <location>
        <begin position="684"/>
        <end position="703"/>
    </location>
</feature>
<dbReference type="InParanoid" id="A0A1D3D8I1"/>
<feature type="compositionally biased region" description="Basic and acidic residues" evidence="2">
    <location>
        <begin position="377"/>
        <end position="386"/>
    </location>
</feature>
<comment type="caution">
    <text evidence="4">The sequence shown here is derived from an EMBL/GenBank/DDBJ whole genome shotgun (WGS) entry which is preliminary data.</text>
</comment>
<feature type="transmembrane region" description="Helical" evidence="3">
    <location>
        <begin position="42"/>
        <end position="65"/>
    </location>
</feature>
<feature type="transmembrane region" description="Helical" evidence="3">
    <location>
        <begin position="519"/>
        <end position="541"/>
    </location>
</feature>
<dbReference type="AlphaFoldDB" id="A0A1D3D8I1"/>
<evidence type="ECO:0000256" key="3">
    <source>
        <dbReference type="SAM" id="Phobius"/>
    </source>
</evidence>
<feature type="transmembrane region" description="Helical" evidence="3">
    <location>
        <begin position="159"/>
        <end position="178"/>
    </location>
</feature>
<sequence length="816" mass="89109">MMTGDIFGDGQQVQQAISWSHFAQLCTVCLYVLQQVGLLYHIAVYSVSLLFLAAADIVLLLMLLLGGSSEYAAMEGGTCWVVYSWALSVKYLVYFFVIYSGGGPQYGVVFEGPTGGVLEVGLLFSLGAGIYALLAFRASDTLFGGITHFSLDAMLHTDAVTHVVIDIIDGVSAFYAYSILPEAIYEQTSWLHLLAGILVPLALFLHGYSFPSAGGGAQGMAFGRSAALQAGGPSKDLGDMQTMRKHAAIVGIFFVDLPLLGLRLITWAYYPTCDSFSPFLFKNICFIPIQLARLRQCAVAERQRAKGEEGLLDGGNGGAYSSALRELPTKGSPLPRSSAAVMALEDMADRELPALPREEEASSKRRRVGAIGSAYNKEARRDREGPPYKPLKARAQPEAAAGSDTGYHGHQEGAQKRKSTAEGALKGLAFWRRQQHTKELARTESTEESFLDYDASLSRLVAVCRSASQTARRLPTPGFTVRRIFQRLLYAFRQLGSRHSAAVLLSSSFPVTFLQSVRLSFPFMASWICRLALTSTVFFFYSDYESFPVRLFTIDVMASGKFTWDALMIETRICLILIAAHGVILFFLFFLSAPLLDCLFTCCLTTVRLLSFYLALLTFRDFGVFADFLQLNSSNSVPSIGSYCLCIFAIEPLSFCGPCERLLPPSPLSPFHARSSKNGGSLSFPALCCLQLLGILVSLYPFISVLLGRETLTDVIPPPTSSRKASKTLEAAHGRPEMDFALPPAGAAHLLFLLRLCVVVPVQNLCCVEVDEQPRADEVEIISTASLMLFISCRAMTAPISMHQLLIGPNLIKAVR</sequence>
<feature type="compositionally biased region" description="Basic and acidic residues" evidence="2">
    <location>
        <begin position="351"/>
        <end position="363"/>
    </location>
</feature>
<dbReference type="InterPro" id="IPR032776">
    <property type="entry name" value="CECR6/TMEM121"/>
</dbReference>
<dbReference type="Pfam" id="PF14997">
    <property type="entry name" value="CECR6_TMEM121"/>
    <property type="match status" value="1"/>
</dbReference>
<feature type="transmembrane region" description="Helical" evidence="3">
    <location>
        <begin position="190"/>
        <end position="210"/>
    </location>
</feature>
<dbReference type="VEuPathDB" id="ToxoDB:LOC34617551"/>
<keyword evidence="3" id="KW-0472">Membrane</keyword>
<dbReference type="EMBL" id="JROU02000285">
    <property type="protein sequence ID" value="OEH79766.1"/>
    <property type="molecule type" value="Genomic_DNA"/>
</dbReference>
<keyword evidence="3 4" id="KW-0812">Transmembrane</keyword>
<keyword evidence="5" id="KW-1185">Reference proteome</keyword>
<gene>
    <name evidence="4" type="ORF">cyc_00362</name>
</gene>
<name>A0A1D3D8I1_9EIME</name>
<evidence type="ECO:0000256" key="2">
    <source>
        <dbReference type="SAM" id="MobiDB-lite"/>
    </source>
</evidence>
<reference evidence="4 5" key="1">
    <citation type="journal article" date="2016" name="BMC Genomics">
        <title>Comparative genomics reveals Cyclospora cayetanensis possesses coccidia-like metabolism and invasion components but unique surface antigens.</title>
        <authorList>
            <person name="Liu S."/>
            <person name="Wang L."/>
            <person name="Zheng H."/>
            <person name="Xu Z."/>
            <person name="Roellig D.M."/>
            <person name="Li N."/>
            <person name="Frace M.A."/>
            <person name="Tang K."/>
            <person name="Arrowood M.J."/>
            <person name="Moss D.M."/>
            <person name="Zhang L."/>
            <person name="Feng Y."/>
            <person name="Xiao L."/>
        </authorList>
    </citation>
    <scope>NUCLEOTIDE SEQUENCE [LARGE SCALE GENOMIC DNA]</scope>
    <source>
        <strain evidence="4 5">CHN_HEN01</strain>
    </source>
</reference>
<evidence type="ECO:0000256" key="1">
    <source>
        <dbReference type="ARBA" id="ARBA00007711"/>
    </source>
</evidence>
<feature type="transmembrane region" description="Helical" evidence="3">
    <location>
        <begin position="77"/>
        <end position="100"/>
    </location>
</feature>
<feature type="transmembrane region" description="Helical" evidence="3">
    <location>
        <begin position="120"/>
        <end position="138"/>
    </location>
</feature>
<feature type="region of interest" description="Disordered" evidence="2">
    <location>
        <begin position="351"/>
        <end position="419"/>
    </location>
</feature>
<feature type="transmembrane region" description="Helical" evidence="3">
    <location>
        <begin position="247"/>
        <end position="270"/>
    </location>
</feature>